<accession>A0ABS9XS20</accession>
<reference evidence="2" key="1">
    <citation type="submission" date="2022-03" db="EMBL/GenBank/DDBJ databases">
        <title>Streptomyces 7R015 and 7R016 isolated from Barleria lupulina in Thailand.</title>
        <authorList>
            <person name="Kanchanasin P."/>
            <person name="Phongsopitanun W."/>
            <person name="Tanasupawat S."/>
        </authorList>
    </citation>
    <scope>NUCLEOTIDE SEQUENCE</scope>
    <source>
        <strain evidence="2">7R016</strain>
    </source>
</reference>
<proteinExistence type="predicted"/>
<name>A0ABS9XS20_9ACTN</name>
<gene>
    <name evidence="2" type="ORF">MQN93_34660</name>
</gene>
<evidence type="ECO:0000313" key="3">
    <source>
        <dbReference type="Proteomes" id="UP001165270"/>
    </source>
</evidence>
<keyword evidence="1" id="KW-0472">Membrane</keyword>
<dbReference type="EMBL" id="JALDAX010000018">
    <property type="protein sequence ID" value="MCI3244865.1"/>
    <property type="molecule type" value="Genomic_DNA"/>
</dbReference>
<evidence type="ECO:0000256" key="1">
    <source>
        <dbReference type="SAM" id="Phobius"/>
    </source>
</evidence>
<sequence length="69" mass="6947">MTIGASIPLLVALLLAVLGHRGTGAAARGRVLWPCAALVTAIGRLGSLALLAFTGFAQIPEVAKEAPGR</sequence>
<organism evidence="2 3">
    <name type="scientific">Streptomyces spinosisporus</name>
    <dbReference type="NCBI Taxonomy" id="2927582"/>
    <lineage>
        <taxon>Bacteria</taxon>
        <taxon>Bacillati</taxon>
        <taxon>Actinomycetota</taxon>
        <taxon>Actinomycetes</taxon>
        <taxon>Kitasatosporales</taxon>
        <taxon>Streptomycetaceae</taxon>
        <taxon>Streptomyces</taxon>
    </lineage>
</organism>
<evidence type="ECO:0000313" key="2">
    <source>
        <dbReference type="EMBL" id="MCI3244865.1"/>
    </source>
</evidence>
<keyword evidence="1" id="KW-0812">Transmembrane</keyword>
<keyword evidence="1" id="KW-1133">Transmembrane helix</keyword>
<feature type="transmembrane region" description="Helical" evidence="1">
    <location>
        <begin position="36"/>
        <end position="59"/>
    </location>
</feature>
<keyword evidence="3" id="KW-1185">Reference proteome</keyword>
<dbReference type="Proteomes" id="UP001165270">
    <property type="component" value="Unassembled WGS sequence"/>
</dbReference>
<protein>
    <submittedName>
        <fullName evidence="2">Uncharacterized protein</fullName>
    </submittedName>
</protein>
<dbReference type="RefSeq" id="WP_242712625.1">
    <property type="nucleotide sequence ID" value="NZ_JALDAX010000018.1"/>
</dbReference>
<comment type="caution">
    <text evidence="2">The sequence shown here is derived from an EMBL/GenBank/DDBJ whole genome shotgun (WGS) entry which is preliminary data.</text>
</comment>